<dbReference type="EMBL" id="BEXB01000001">
    <property type="protein sequence ID" value="GAY74654.1"/>
    <property type="molecule type" value="Genomic_DNA"/>
</dbReference>
<sequence length="50" mass="5653">MNLLTQNRNFRLLFSARLITNIGDSVYFIAAMWLVYQLSGSSFFSGLAGF</sequence>
<keyword evidence="1" id="KW-1133">Transmembrane helix</keyword>
<proteinExistence type="predicted"/>
<keyword evidence="1" id="KW-0472">Membrane</keyword>
<feature type="transmembrane region" description="Helical" evidence="1">
    <location>
        <begin position="12"/>
        <end position="36"/>
    </location>
</feature>
<evidence type="ECO:0000313" key="2">
    <source>
        <dbReference type="EMBL" id="GAY74654.1"/>
    </source>
</evidence>
<evidence type="ECO:0000256" key="1">
    <source>
        <dbReference type="SAM" id="Phobius"/>
    </source>
</evidence>
<dbReference type="AlphaFoldDB" id="A0A4Y1Z6M1"/>
<comment type="caution">
    <text evidence="2">The sequence shown here is derived from an EMBL/GenBank/DDBJ whole genome shotgun (WGS) entry which is preliminary data.</text>
</comment>
<keyword evidence="1" id="KW-0812">Transmembrane</keyword>
<dbReference type="Proteomes" id="UP000319716">
    <property type="component" value="Unassembled WGS sequence"/>
</dbReference>
<organism evidence="2 3">
    <name type="scientific">Sporolactobacillus inulinus</name>
    <dbReference type="NCBI Taxonomy" id="2078"/>
    <lineage>
        <taxon>Bacteria</taxon>
        <taxon>Bacillati</taxon>
        <taxon>Bacillota</taxon>
        <taxon>Bacilli</taxon>
        <taxon>Bacillales</taxon>
        <taxon>Sporolactobacillaceae</taxon>
        <taxon>Sporolactobacillus</taxon>
    </lineage>
</organism>
<protein>
    <submittedName>
        <fullName evidence="2">MFS general substrate transporter</fullName>
    </submittedName>
</protein>
<gene>
    <name evidence="2" type="ORF">NBRC111894_208</name>
</gene>
<evidence type="ECO:0000313" key="3">
    <source>
        <dbReference type="Proteomes" id="UP000319716"/>
    </source>
</evidence>
<accession>A0A4Y1Z6M1</accession>
<reference evidence="2 3" key="1">
    <citation type="submission" date="2017-11" db="EMBL/GenBank/DDBJ databases">
        <title>Draft Genome Sequence of Sporolactobacillus inulinus NBRC 111894 Isolated from Koso, a Japanese Sugar-Vegetable Fermented Beverage.</title>
        <authorList>
            <person name="Chiou T.Y."/>
            <person name="Oshima K."/>
            <person name="Suda W."/>
            <person name="Hattori M."/>
            <person name="Takahashi T."/>
        </authorList>
    </citation>
    <scope>NUCLEOTIDE SEQUENCE [LARGE SCALE GENOMIC DNA]</scope>
    <source>
        <strain evidence="2 3">NBRC111894</strain>
    </source>
</reference>
<name>A0A4Y1Z6M1_9BACL</name>